<evidence type="ECO:0000313" key="1">
    <source>
        <dbReference type="EMBL" id="KAJ8753042.1"/>
    </source>
</evidence>
<dbReference type="AlphaFoldDB" id="A0AAV8SLC8"/>
<organism evidence="1 2">
    <name type="scientific">Erythroxylum novogranatense</name>
    <dbReference type="NCBI Taxonomy" id="1862640"/>
    <lineage>
        <taxon>Eukaryota</taxon>
        <taxon>Viridiplantae</taxon>
        <taxon>Streptophyta</taxon>
        <taxon>Embryophyta</taxon>
        <taxon>Tracheophyta</taxon>
        <taxon>Spermatophyta</taxon>
        <taxon>Magnoliopsida</taxon>
        <taxon>eudicotyledons</taxon>
        <taxon>Gunneridae</taxon>
        <taxon>Pentapetalae</taxon>
        <taxon>rosids</taxon>
        <taxon>fabids</taxon>
        <taxon>Malpighiales</taxon>
        <taxon>Erythroxylaceae</taxon>
        <taxon>Erythroxylum</taxon>
    </lineage>
</organism>
<comment type="caution">
    <text evidence="1">The sequence shown here is derived from an EMBL/GenBank/DDBJ whole genome shotgun (WGS) entry which is preliminary data.</text>
</comment>
<name>A0AAV8SLC8_9ROSI</name>
<reference evidence="1 2" key="1">
    <citation type="submission" date="2021-09" db="EMBL/GenBank/DDBJ databases">
        <title>Genomic insights and catalytic innovation underlie evolution of tropane alkaloids biosynthesis.</title>
        <authorList>
            <person name="Wang Y.-J."/>
            <person name="Tian T."/>
            <person name="Huang J.-P."/>
            <person name="Huang S.-X."/>
        </authorList>
    </citation>
    <scope>NUCLEOTIDE SEQUENCE [LARGE SCALE GENOMIC DNA]</scope>
    <source>
        <strain evidence="1">KIB-2018</strain>
        <tissue evidence="1">Leaf</tissue>
    </source>
</reference>
<dbReference type="EMBL" id="JAIWQS010000010">
    <property type="protein sequence ID" value="KAJ8753042.1"/>
    <property type="molecule type" value="Genomic_DNA"/>
</dbReference>
<sequence>MENLQVLCSEEYTRHLISERRNHLLTQIEEVRRTRALQRFARGRVGGVDGQGLATIAVVRLFATLDPWLKSVILHSG</sequence>
<protein>
    <submittedName>
        <fullName evidence="1">Uncharacterized protein</fullName>
    </submittedName>
</protein>
<evidence type="ECO:0000313" key="2">
    <source>
        <dbReference type="Proteomes" id="UP001159364"/>
    </source>
</evidence>
<dbReference type="Proteomes" id="UP001159364">
    <property type="component" value="Linkage Group LG10"/>
</dbReference>
<proteinExistence type="predicted"/>
<keyword evidence="2" id="KW-1185">Reference proteome</keyword>
<accession>A0AAV8SLC8</accession>
<gene>
    <name evidence="1" type="ORF">K2173_011810</name>
</gene>